<evidence type="ECO:0000256" key="3">
    <source>
        <dbReference type="ARBA" id="ARBA00022676"/>
    </source>
</evidence>
<dbReference type="PANTHER" id="PTHR43179:SF12">
    <property type="entry name" value="GALACTOFURANOSYLTRANSFERASE GLFT2"/>
    <property type="match status" value="1"/>
</dbReference>
<dbReference type="EMBL" id="BJWH01000004">
    <property type="protein sequence ID" value="GEL97659.1"/>
    <property type="molecule type" value="Genomic_DNA"/>
</dbReference>
<comment type="pathway">
    <text evidence="1">Cell wall biogenesis; cell wall polysaccharide biosynthesis.</text>
</comment>
<dbReference type="AlphaFoldDB" id="A0A511JII7"/>
<dbReference type="GO" id="GO:0016757">
    <property type="term" value="F:glycosyltransferase activity"/>
    <property type="evidence" value="ECO:0007669"/>
    <property type="project" value="UniProtKB-KW"/>
</dbReference>
<keyword evidence="4 5" id="KW-0808">Transferase</keyword>
<proteinExistence type="inferred from homology"/>
<evidence type="ECO:0000256" key="4">
    <source>
        <dbReference type="ARBA" id="ARBA00022679"/>
    </source>
</evidence>
<dbReference type="OrthoDB" id="9771846at2"/>
<sequence>MPEARTPAPDRVTAVVVTYHPDVAALSELLDAVAPQVGMVVVVDNGSTPETLAALRTVVAAVDGEVVALGENLGIATAQNRGVERATAGGATAVLLLDQDSVPAPDMVAVLERALATPAPDGRPVGAVGAVARDDRDGEPPFVYAAQRFGPRRVELPTEPGARVEVAFLIASGCLVDLRALESVGPMREDFFIDHVDLEWGVRARRAGWVLYAVVGADLRHELGDDPRPVPGRDRTVHVQSVGRNYYMTRNTLLLVRSSLLPTAWRWGYLWWISKYTVYYVLAVAPRRRRVPLLLRGLRDGALGRSGPMPGS</sequence>
<dbReference type="PANTHER" id="PTHR43179">
    <property type="entry name" value="RHAMNOSYLTRANSFERASE WBBL"/>
    <property type="match status" value="1"/>
</dbReference>
<gene>
    <name evidence="5" type="primary">rfbQ</name>
    <name evidence="5" type="ORF">CTE05_12060</name>
</gene>
<name>A0A511JII7_9CELL</name>
<dbReference type="RefSeq" id="WP_146845213.1">
    <property type="nucleotide sequence ID" value="NZ_BJWH01000004.1"/>
</dbReference>
<protein>
    <submittedName>
        <fullName evidence="5">Rhamnosyltransferase</fullName>
    </submittedName>
</protein>
<keyword evidence="3" id="KW-0328">Glycosyltransferase</keyword>
<organism evidence="5 6">
    <name type="scientific">Cellulomonas terrae</name>
    <dbReference type="NCBI Taxonomy" id="311234"/>
    <lineage>
        <taxon>Bacteria</taxon>
        <taxon>Bacillati</taxon>
        <taxon>Actinomycetota</taxon>
        <taxon>Actinomycetes</taxon>
        <taxon>Micrococcales</taxon>
        <taxon>Cellulomonadaceae</taxon>
        <taxon>Cellulomonas</taxon>
    </lineage>
</organism>
<dbReference type="Pfam" id="PF13641">
    <property type="entry name" value="Glyco_tranf_2_3"/>
    <property type="match status" value="1"/>
</dbReference>
<accession>A0A511JII7</accession>
<evidence type="ECO:0000256" key="2">
    <source>
        <dbReference type="ARBA" id="ARBA00006739"/>
    </source>
</evidence>
<dbReference type="Proteomes" id="UP000321049">
    <property type="component" value="Unassembled WGS sequence"/>
</dbReference>
<dbReference type="SUPFAM" id="SSF53448">
    <property type="entry name" value="Nucleotide-diphospho-sugar transferases"/>
    <property type="match status" value="1"/>
</dbReference>
<reference evidence="5 6" key="1">
    <citation type="submission" date="2019-07" db="EMBL/GenBank/DDBJ databases">
        <title>Whole genome shotgun sequence of Cellulomonas terrae NBRC 100819.</title>
        <authorList>
            <person name="Hosoyama A."/>
            <person name="Uohara A."/>
            <person name="Ohji S."/>
            <person name="Ichikawa N."/>
        </authorList>
    </citation>
    <scope>NUCLEOTIDE SEQUENCE [LARGE SCALE GENOMIC DNA]</scope>
    <source>
        <strain evidence="5 6">NBRC 100819</strain>
    </source>
</reference>
<evidence type="ECO:0000313" key="6">
    <source>
        <dbReference type="Proteomes" id="UP000321049"/>
    </source>
</evidence>
<dbReference type="InterPro" id="IPR029044">
    <property type="entry name" value="Nucleotide-diphossugar_trans"/>
</dbReference>
<evidence type="ECO:0000256" key="1">
    <source>
        <dbReference type="ARBA" id="ARBA00004776"/>
    </source>
</evidence>
<comment type="similarity">
    <text evidence="2">Belongs to the glycosyltransferase 2 family.</text>
</comment>
<evidence type="ECO:0000313" key="5">
    <source>
        <dbReference type="EMBL" id="GEL97659.1"/>
    </source>
</evidence>
<comment type="caution">
    <text evidence="5">The sequence shown here is derived from an EMBL/GenBank/DDBJ whole genome shotgun (WGS) entry which is preliminary data.</text>
</comment>
<dbReference type="Gene3D" id="3.90.550.10">
    <property type="entry name" value="Spore Coat Polysaccharide Biosynthesis Protein SpsA, Chain A"/>
    <property type="match status" value="1"/>
</dbReference>
<keyword evidence="6" id="KW-1185">Reference proteome</keyword>
<dbReference type="CDD" id="cd02526">
    <property type="entry name" value="GT2_RfbF_like"/>
    <property type="match status" value="1"/>
</dbReference>